<accession>E9GFB5</accession>
<dbReference type="GO" id="GO:0005739">
    <property type="term" value="C:mitochondrion"/>
    <property type="evidence" value="ECO:0000318"/>
    <property type="project" value="GO_Central"/>
</dbReference>
<dbReference type="Gene3D" id="3.90.1150.10">
    <property type="entry name" value="Aspartate Aminotransferase, domain 1"/>
    <property type="match status" value="1"/>
</dbReference>
<dbReference type="GO" id="GO:0097053">
    <property type="term" value="P:L-kynurenine catabolic process"/>
    <property type="evidence" value="ECO:0007669"/>
    <property type="project" value="UniProtKB-UniPathway"/>
</dbReference>
<dbReference type="PANTHER" id="PTHR43807:SF20">
    <property type="entry name" value="FI04487P"/>
    <property type="match status" value="1"/>
</dbReference>
<dbReference type="FunCoup" id="E9GFB5">
    <property type="interactions" value="1653"/>
</dbReference>
<dbReference type="UniPathway" id="UPA00334">
    <property type="reaction ID" value="UER00726"/>
</dbReference>
<dbReference type="AlphaFoldDB" id="E9GFB5"/>
<organism evidence="11 12">
    <name type="scientific">Daphnia pulex</name>
    <name type="common">Water flea</name>
    <dbReference type="NCBI Taxonomy" id="6669"/>
    <lineage>
        <taxon>Eukaryota</taxon>
        <taxon>Metazoa</taxon>
        <taxon>Ecdysozoa</taxon>
        <taxon>Arthropoda</taxon>
        <taxon>Crustacea</taxon>
        <taxon>Branchiopoda</taxon>
        <taxon>Diplostraca</taxon>
        <taxon>Cladocera</taxon>
        <taxon>Anomopoda</taxon>
        <taxon>Daphniidae</taxon>
        <taxon>Daphnia</taxon>
    </lineage>
</organism>
<protein>
    <recommendedName>
        <fullName evidence="10">Aminotransferase class I/classII large domain-containing protein</fullName>
    </recommendedName>
</protein>
<comment type="cofactor">
    <cofactor evidence="1">
        <name>pyridoxal 5'-phosphate</name>
        <dbReference type="ChEBI" id="CHEBI:597326"/>
    </cofactor>
</comment>
<evidence type="ECO:0000256" key="7">
    <source>
        <dbReference type="ARBA" id="ARBA00023239"/>
    </source>
</evidence>
<evidence type="ECO:0000256" key="2">
    <source>
        <dbReference type="ARBA" id="ARBA00007441"/>
    </source>
</evidence>
<dbReference type="InParanoid" id="E9GFB5"/>
<reference evidence="11 12" key="1">
    <citation type="journal article" date="2011" name="Science">
        <title>The ecoresponsive genome of Daphnia pulex.</title>
        <authorList>
            <person name="Colbourne J.K."/>
            <person name="Pfrender M.E."/>
            <person name="Gilbert D."/>
            <person name="Thomas W.K."/>
            <person name="Tucker A."/>
            <person name="Oakley T.H."/>
            <person name="Tokishita S."/>
            <person name="Aerts A."/>
            <person name="Arnold G.J."/>
            <person name="Basu M.K."/>
            <person name="Bauer D.J."/>
            <person name="Caceres C.E."/>
            <person name="Carmel L."/>
            <person name="Casola C."/>
            <person name="Choi J.H."/>
            <person name="Detter J.C."/>
            <person name="Dong Q."/>
            <person name="Dusheyko S."/>
            <person name="Eads B.D."/>
            <person name="Frohlich T."/>
            <person name="Geiler-Samerotte K.A."/>
            <person name="Gerlach D."/>
            <person name="Hatcher P."/>
            <person name="Jogdeo S."/>
            <person name="Krijgsveld J."/>
            <person name="Kriventseva E.V."/>
            <person name="Kultz D."/>
            <person name="Laforsch C."/>
            <person name="Lindquist E."/>
            <person name="Lopez J."/>
            <person name="Manak J.R."/>
            <person name="Muller J."/>
            <person name="Pangilinan J."/>
            <person name="Patwardhan R.P."/>
            <person name="Pitluck S."/>
            <person name="Pritham E.J."/>
            <person name="Rechtsteiner A."/>
            <person name="Rho M."/>
            <person name="Rogozin I.B."/>
            <person name="Sakarya O."/>
            <person name="Salamov A."/>
            <person name="Schaack S."/>
            <person name="Shapiro H."/>
            <person name="Shiga Y."/>
            <person name="Skalitzky C."/>
            <person name="Smith Z."/>
            <person name="Souvorov A."/>
            <person name="Sung W."/>
            <person name="Tang Z."/>
            <person name="Tsuchiya D."/>
            <person name="Tu H."/>
            <person name="Vos H."/>
            <person name="Wang M."/>
            <person name="Wolf Y.I."/>
            <person name="Yamagata H."/>
            <person name="Yamada T."/>
            <person name="Ye Y."/>
            <person name="Shaw J.R."/>
            <person name="Andrews J."/>
            <person name="Crease T.J."/>
            <person name="Tang H."/>
            <person name="Lucas S.M."/>
            <person name="Robertson H.M."/>
            <person name="Bork P."/>
            <person name="Koonin E.V."/>
            <person name="Zdobnov E.M."/>
            <person name="Grigoriev I.V."/>
            <person name="Lynch M."/>
            <person name="Boore J.L."/>
        </authorList>
    </citation>
    <scope>NUCLEOTIDE SEQUENCE [LARGE SCALE GENOMIC DNA]</scope>
</reference>
<dbReference type="eggNOG" id="KOG0257">
    <property type="taxonomic scope" value="Eukaryota"/>
</dbReference>
<comment type="catalytic activity">
    <reaction evidence="9">
        <text>an S-substituted L-cysteine + H2O = a thiol + pyruvate + NH4(+)</text>
        <dbReference type="Rhea" id="RHEA:18121"/>
        <dbReference type="ChEBI" id="CHEBI:15361"/>
        <dbReference type="ChEBI" id="CHEBI:15377"/>
        <dbReference type="ChEBI" id="CHEBI:28938"/>
        <dbReference type="ChEBI" id="CHEBI:29256"/>
        <dbReference type="ChEBI" id="CHEBI:58717"/>
        <dbReference type="EC" id="4.4.1.13"/>
    </reaction>
    <physiologicalReaction direction="left-to-right" evidence="9">
        <dbReference type="Rhea" id="RHEA:18122"/>
    </physiologicalReaction>
</comment>
<evidence type="ECO:0000256" key="5">
    <source>
        <dbReference type="ARBA" id="ARBA00022679"/>
    </source>
</evidence>
<comment type="pathway">
    <text evidence="8">Amino-acid degradation; L-kynurenine degradation; kynurenate from L-kynurenine: step 1/2.</text>
</comment>
<evidence type="ECO:0000256" key="1">
    <source>
        <dbReference type="ARBA" id="ARBA00001933"/>
    </source>
</evidence>
<evidence type="ECO:0000313" key="11">
    <source>
        <dbReference type="EMBL" id="EFX81839.1"/>
    </source>
</evidence>
<dbReference type="Pfam" id="PF00155">
    <property type="entry name" value="Aminotran_1_2"/>
    <property type="match status" value="1"/>
</dbReference>
<dbReference type="FunFam" id="3.90.1150.10:FF:000275">
    <property type="entry name" value="kynurenine--oxoglutarate transaminase 1"/>
    <property type="match status" value="1"/>
</dbReference>
<evidence type="ECO:0000313" key="12">
    <source>
        <dbReference type="Proteomes" id="UP000000305"/>
    </source>
</evidence>
<dbReference type="CDD" id="cd00609">
    <property type="entry name" value="AAT_like"/>
    <property type="match status" value="1"/>
</dbReference>
<dbReference type="HOGENOM" id="CLU_017584_4_0_1"/>
<dbReference type="FunFam" id="3.40.640.10:FF:000024">
    <property type="entry name" value="Kynurenine--oxoglutarate transaminase 3"/>
    <property type="match status" value="1"/>
</dbReference>
<dbReference type="PhylomeDB" id="E9GFB5"/>
<dbReference type="PANTHER" id="PTHR43807">
    <property type="entry name" value="FI04487P"/>
    <property type="match status" value="1"/>
</dbReference>
<dbReference type="InterPro" id="IPR015424">
    <property type="entry name" value="PyrdxlP-dep_Trfase"/>
</dbReference>
<dbReference type="GO" id="GO:0005737">
    <property type="term" value="C:cytoplasm"/>
    <property type="evidence" value="ECO:0000318"/>
    <property type="project" value="GO_Central"/>
</dbReference>
<evidence type="ECO:0000256" key="4">
    <source>
        <dbReference type="ARBA" id="ARBA00022576"/>
    </source>
</evidence>
<gene>
    <name evidence="11" type="ORF">DAPPUDRAFT_317235</name>
</gene>
<sequence length="412" mass="46992">MSSVNKFSLSDKYKGLDKNVWAEFSNLAVKHDPVNLGQGFPDFAPPKHVTDALADVAKEDNILLHQYTRGYGHPRLTQAVSKLYSNAIGRTIDPFTEILVTGGAFEALFCSIMSCVNPGDEVIIIEPFFDCYEPMVRLAGGTPVFIPLRPKAGGEGHSSEWVLDDAELTSKFTDRTKAIIVNTPNNPLGKVFTQKELEFIGQLCIKWNVLCIMDEVYEWLVYEPYRHFRMASLPYMWDRTVTICSAGKTFSVTGWKLGWAYGPAHLVRNLCVAHQYALHFVVTPIQEAVARSLEMELERLNTDESYFKSLPKLMKSKRDYMAEILVNMNLFLHQADLKKSHIDLSEKKYPEKDYCFAEWLTRVKKLAGIPPTAFYSAENKNLGENYIRFCFIKEDAKLKKTEDILKAWKEIL</sequence>
<keyword evidence="4" id="KW-0032">Aminotransferase</keyword>
<dbReference type="InterPro" id="IPR004839">
    <property type="entry name" value="Aminotransferase_I/II_large"/>
</dbReference>
<evidence type="ECO:0000259" key="10">
    <source>
        <dbReference type="Pfam" id="PF00155"/>
    </source>
</evidence>
<evidence type="ECO:0000256" key="3">
    <source>
        <dbReference type="ARBA" id="ARBA00011738"/>
    </source>
</evidence>
<keyword evidence="12" id="KW-1185">Reference proteome</keyword>
<comment type="similarity">
    <text evidence="2">Belongs to the class-I pyridoxal-phosphate-dependent aminotransferase family.</text>
</comment>
<dbReference type="Gene3D" id="3.40.640.10">
    <property type="entry name" value="Type I PLP-dependent aspartate aminotransferase-like (Major domain)"/>
    <property type="match status" value="1"/>
</dbReference>
<dbReference type="STRING" id="6669.E9GFB5"/>
<dbReference type="GO" id="GO:0030170">
    <property type="term" value="F:pyridoxal phosphate binding"/>
    <property type="evidence" value="ECO:0007669"/>
    <property type="project" value="InterPro"/>
</dbReference>
<evidence type="ECO:0000256" key="6">
    <source>
        <dbReference type="ARBA" id="ARBA00022898"/>
    </source>
</evidence>
<evidence type="ECO:0000256" key="8">
    <source>
        <dbReference type="ARBA" id="ARBA00024016"/>
    </source>
</evidence>
<evidence type="ECO:0000256" key="9">
    <source>
        <dbReference type="ARBA" id="ARBA00049325"/>
    </source>
</evidence>
<dbReference type="OrthoDB" id="2414662at2759"/>
<dbReference type="Proteomes" id="UP000000305">
    <property type="component" value="Unassembled WGS sequence"/>
</dbReference>
<dbReference type="InterPro" id="IPR015422">
    <property type="entry name" value="PyrdxlP-dep_Trfase_small"/>
</dbReference>
<keyword evidence="6" id="KW-0663">Pyridoxal phosphate</keyword>
<dbReference type="GO" id="GO:0047804">
    <property type="term" value="F:cysteine-S-conjugate beta-lyase activity"/>
    <property type="evidence" value="ECO:0007669"/>
    <property type="project" value="UniProtKB-EC"/>
</dbReference>
<dbReference type="InterPro" id="IPR015421">
    <property type="entry name" value="PyrdxlP-dep_Trfase_major"/>
</dbReference>
<dbReference type="KEGG" id="dpx:DAPPUDRAFT_317235"/>
<keyword evidence="5" id="KW-0808">Transferase</keyword>
<feature type="domain" description="Aminotransferase class I/classII large" evidence="10">
    <location>
        <begin position="32"/>
        <end position="328"/>
    </location>
</feature>
<proteinExistence type="inferred from homology"/>
<name>E9GFB5_DAPPU</name>
<comment type="subunit">
    <text evidence="3">Homodimer.</text>
</comment>
<dbReference type="GO" id="GO:0016212">
    <property type="term" value="F:kynurenine-oxoglutarate transaminase activity"/>
    <property type="evidence" value="ECO:0000318"/>
    <property type="project" value="GO_Central"/>
</dbReference>
<dbReference type="InterPro" id="IPR051326">
    <property type="entry name" value="Kynurenine-oxoglutarate_AT"/>
</dbReference>
<dbReference type="SUPFAM" id="SSF53383">
    <property type="entry name" value="PLP-dependent transferases"/>
    <property type="match status" value="1"/>
</dbReference>
<keyword evidence="7" id="KW-0456">Lyase</keyword>
<dbReference type="EMBL" id="GL732542">
    <property type="protein sequence ID" value="EFX81839.1"/>
    <property type="molecule type" value="Genomic_DNA"/>
</dbReference>
<dbReference type="OMA" id="LGWSVWP"/>